<keyword evidence="9" id="KW-0472">Membrane</keyword>
<comment type="caution">
    <text evidence="13">The sequence shown here is derived from an EMBL/GenBank/DDBJ whole genome shotgun (WGS) entry which is preliminary data.</text>
</comment>
<protein>
    <submittedName>
        <fullName evidence="13">Vitamin B12 transporter BtuB</fullName>
    </submittedName>
</protein>
<dbReference type="InterPro" id="IPR036942">
    <property type="entry name" value="Beta-barrel_TonB_sf"/>
</dbReference>
<dbReference type="Gene3D" id="2.40.170.20">
    <property type="entry name" value="TonB-dependent receptor, beta-barrel domain"/>
    <property type="match status" value="1"/>
</dbReference>
<sequence>MVFHPLAICNLISYKMKKVVVFLFSFIMLISAFGQKVTISGNVKDKSSGTALPGANVTIAGTYTGTFTASDGSFSLTTKSDYPLTIVVSYIGYNPDSVEINSLPAKPLQFLLVPSTVISNEIVIKAIRLGGQDAVTFSNLTPKSIERINTGTDMPVMLDALPSVTTTSDAGAGIGYTAFRLRGTDQSRINVTINGVPYNDPESHIVYWVDVPDLASSSEEIQVQRGVGTSTNGAASFGGSINISTHGYKPDPYSSLNFKTGSFGTRGTTALFGTGLLNGHWIIDGRASLLHSDGYVDRASTDLQSLQGNVAWYGKKTLISFMAMHGKEKTYQAWEGAPKDSLETNRTYNPYSYENEIDMYEQNHFHLVISNQHSQKWSTSATAFLIPGYGYYEQYKEEESLSDYMLPDLIYGTDTITESNLIRRKILDNNFYGLVFSANYDNQKKLQVNFGGNVSRYDGDHFGQVIWMQYAGDADINYEYYRNNGIKDDYSGYVKARYALGKHTSLLADMQVRNVTYKVSGNEDDKKDLNINESFLFANPKASIVHSFGKNTVYAYFGVAGREPNRYMMVDADSGKIPVPEILYDYEAGYKYSADRWNANINLYYMNYRDQLVQTGEINNIGAPVYVNVPESYRAGVEAIWEWKINRKFDFGGNFTYSLNKIKNLTILIDEYTDNPDSTLQIQEFHKSSDISFSPAIIGSCRIGYNALKNLRFTLTGKYVGKQYIDNSSSEERMLHSYKVFDFGTEYVIKPKFVNEIAFRLTVRNIFSEEYESNAWVYRYYYGGEHYISDGYFPQAYINWLGSLSVKF</sequence>
<dbReference type="InterPro" id="IPR037066">
    <property type="entry name" value="Plug_dom_sf"/>
</dbReference>
<dbReference type="PROSITE" id="PS52016">
    <property type="entry name" value="TONB_DEPENDENT_REC_3"/>
    <property type="match status" value="1"/>
</dbReference>
<dbReference type="Pfam" id="PF00593">
    <property type="entry name" value="TonB_dep_Rec_b-barrel"/>
    <property type="match status" value="1"/>
</dbReference>
<dbReference type="PANTHER" id="PTHR32552">
    <property type="entry name" value="FERRICHROME IRON RECEPTOR-RELATED"/>
    <property type="match status" value="1"/>
</dbReference>
<name>A0A644Y6X7_9ZZZZ</name>
<keyword evidence="10" id="KW-0998">Cell outer membrane</keyword>
<reference evidence="13" key="1">
    <citation type="submission" date="2019-08" db="EMBL/GenBank/DDBJ databases">
        <authorList>
            <person name="Kucharzyk K."/>
            <person name="Murdoch R.W."/>
            <person name="Higgins S."/>
            <person name="Loffler F."/>
        </authorList>
    </citation>
    <scope>NUCLEOTIDE SEQUENCE</scope>
</reference>
<dbReference type="Gene3D" id="2.60.40.1120">
    <property type="entry name" value="Carboxypeptidase-like, regulatory domain"/>
    <property type="match status" value="1"/>
</dbReference>
<dbReference type="GO" id="GO:0015344">
    <property type="term" value="F:siderophore uptake transmembrane transporter activity"/>
    <property type="evidence" value="ECO:0007669"/>
    <property type="project" value="TreeGrafter"/>
</dbReference>
<dbReference type="InterPro" id="IPR008969">
    <property type="entry name" value="CarboxyPept-like_regulatory"/>
</dbReference>
<evidence type="ECO:0000256" key="5">
    <source>
        <dbReference type="ARBA" id="ARBA00022729"/>
    </source>
</evidence>
<dbReference type="SUPFAM" id="SSF49464">
    <property type="entry name" value="Carboxypeptidase regulatory domain-like"/>
    <property type="match status" value="1"/>
</dbReference>
<dbReference type="GO" id="GO:0009279">
    <property type="term" value="C:cell outer membrane"/>
    <property type="evidence" value="ECO:0007669"/>
    <property type="project" value="UniProtKB-SubCell"/>
</dbReference>
<keyword evidence="6" id="KW-0408">Iron</keyword>
<dbReference type="PANTHER" id="PTHR32552:SF68">
    <property type="entry name" value="FERRICHROME OUTER MEMBRANE TRANSPORTER_PHAGE RECEPTOR"/>
    <property type="match status" value="1"/>
</dbReference>
<evidence type="ECO:0000313" key="13">
    <source>
        <dbReference type="EMBL" id="MPM24342.1"/>
    </source>
</evidence>
<dbReference type="InterPro" id="IPR000531">
    <property type="entry name" value="Beta-barrel_TonB"/>
</dbReference>
<dbReference type="InterPro" id="IPR012910">
    <property type="entry name" value="Plug_dom"/>
</dbReference>
<evidence type="ECO:0000256" key="2">
    <source>
        <dbReference type="ARBA" id="ARBA00022448"/>
    </source>
</evidence>
<comment type="subcellular location">
    <subcellularLocation>
        <location evidence="1">Cell outer membrane</location>
        <topology evidence="1">Multi-pass membrane protein</topology>
    </subcellularLocation>
</comment>
<keyword evidence="8" id="KW-0798">TonB box</keyword>
<dbReference type="Pfam" id="PF13715">
    <property type="entry name" value="CarbopepD_reg_2"/>
    <property type="match status" value="1"/>
</dbReference>
<evidence type="ECO:0000256" key="3">
    <source>
        <dbReference type="ARBA" id="ARBA00022496"/>
    </source>
</evidence>
<dbReference type="AlphaFoldDB" id="A0A644Y6X7"/>
<evidence type="ECO:0000256" key="8">
    <source>
        <dbReference type="ARBA" id="ARBA00023077"/>
    </source>
</evidence>
<evidence type="ECO:0000256" key="9">
    <source>
        <dbReference type="ARBA" id="ARBA00023136"/>
    </source>
</evidence>
<keyword evidence="3" id="KW-0410">Iron transport</keyword>
<evidence type="ECO:0000256" key="10">
    <source>
        <dbReference type="ARBA" id="ARBA00023237"/>
    </source>
</evidence>
<keyword evidence="7" id="KW-0406">Ion transport</keyword>
<keyword evidence="4" id="KW-0812">Transmembrane</keyword>
<evidence type="ECO:0000259" key="11">
    <source>
        <dbReference type="Pfam" id="PF00593"/>
    </source>
</evidence>
<accession>A0A644Y6X7</accession>
<keyword evidence="5" id="KW-0732">Signal</keyword>
<dbReference type="EMBL" id="VSSQ01004240">
    <property type="protein sequence ID" value="MPM24342.1"/>
    <property type="molecule type" value="Genomic_DNA"/>
</dbReference>
<evidence type="ECO:0000256" key="1">
    <source>
        <dbReference type="ARBA" id="ARBA00004571"/>
    </source>
</evidence>
<evidence type="ECO:0000256" key="7">
    <source>
        <dbReference type="ARBA" id="ARBA00023065"/>
    </source>
</evidence>
<evidence type="ECO:0000256" key="4">
    <source>
        <dbReference type="ARBA" id="ARBA00022692"/>
    </source>
</evidence>
<dbReference type="SUPFAM" id="SSF56935">
    <property type="entry name" value="Porins"/>
    <property type="match status" value="1"/>
</dbReference>
<keyword evidence="2" id="KW-0813">Transport</keyword>
<feature type="domain" description="TonB-dependent receptor-like beta-barrel" evidence="11">
    <location>
        <begin position="345"/>
        <end position="766"/>
    </location>
</feature>
<evidence type="ECO:0000256" key="6">
    <source>
        <dbReference type="ARBA" id="ARBA00023004"/>
    </source>
</evidence>
<dbReference type="InterPro" id="IPR039426">
    <property type="entry name" value="TonB-dep_rcpt-like"/>
</dbReference>
<feature type="domain" description="TonB-dependent receptor plug" evidence="12">
    <location>
        <begin position="137"/>
        <end position="239"/>
    </location>
</feature>
<proteinExistence type="predicted"/>
<evidence type="ECO:0000259" key="12">
    <source>
        <dbReference type="Pfam" id="PF07715"/>
    </source>
</evidence>
<dbReference type="Gene3D" id="2.170.130.10">
    <property type="entry name" value="TonB-dependent receptor, plug domain"/>
    <property type="match status" value="1"/>
</dbReference>
<gene>
    <name evidence="13" type="primary">btuB_65</name>
    <name evidence="13" type="ORF">SDC9_70824</name>
</gene>
<dbReference type="Pfam" id="PF07715">
    <property type="entry name" value="Plug"/>
    <property type="match status" value="1"/>
</dbReference>
<organism evidence="13">
    <name type="scientific">bioreactor metagenome</name>
    <dbReference type="NCBI Taxonomy" id="1076179"/>
    <lineage>
        <taxon>unclassified sequences</taxon>
        <taxon>metagenomes</taxon>
        <taxon>ecological metagenomes</taxon>
    </lineage>
</organism>